<dbReference type="PANTHER" id="PTHR46517:SF1">
    <property type="entry name" value="FRUCTOSE-2,6-BISPHOSPHATASE TIGAR"/>
    <property type="match status" value="1"/>
</dbReference>
<dbReference type="CDD" id="cd07067">
    <property type="entry name" value="HP_PGM_like"/>
    <property type="match status" value="1"/>
</dbReference>
<accession>A0A2N1JH43</accession>
<dbReference type="AlphaFoldDB" id="A0A2N1JH43"/>
<dbReference type="InterPro" id="IPR029033">
    <property type="entry name" value="His_PPase_superfam"/>
</dbReference>
<organism evidence="4 5">
    <name type="scientific">Malassezia vespertilionis</name>
    <dbReference type="NCBI Taxonomy" id="2020962"/>
    <lineage>
        <taxon>Eukaryota</taxon>
        <taxon>Fungi</taxon>
        <taxon>Dikarya</taxon>
        <taxon>Basidiomycota</taxon>
        <taxon>Ustilaginomycotina</taxon>
        <taxon>Malasseziomycetes</taxon>
        <taxon>Malasseziales</taxon>
        <taxon>Malasseziaceae</taxon>
        <taxon>Malassezia</taxon>
    </lineage>
</organism>
<feature type="binding site" evidence="3">
    <location>
        <begin position="11"/>
        <end position="18"/>
    </location>
    <ligand>
        <name>substrate</name>
    </ligand>
</feature>
<dbReference type="Gene3D" id="3.40.50.1240">
    <property type="entry name" value="Phosphoglycerate mutase-like"/>
    <property type="match status" value="1"/>
</dbReference>
<evidence type="ECO:0000256" key="3">
    <source>
        <dbReference type="PIRSR" id="PIRSR613078-2"/>
    </source>
</evidence>
<protein>
    <recommendedName>
        <fullName evidence="6">Phosphoglycerate mutase-like protein</fullName>
    </recommendedName>
</protein>
<dbReference type="Proteomes" id="UP000232875">
    <property type="component" value="Unassembled WGS sequence"/>
</dbReference>
<feature type="active site" description="Proton donor/acceptor" evidence="2">
    <location>
        <position position="86"/>
    </location>
</feature>
<dbReference type="InterPro" id="IPR001345">
    <property type="entry name" value="PG/BPGM_mutase_AS"/>
</dbReference>
<gene>
    <name evidence="4" type="ORF">MVES_000518</name>
</gene>
<evidence type="ECO:0000313" key="5">
    <source>
        <dbReference type="Proteomes" id="UP000232875"/>
    </source>
</evidence>
<evidence type="ECO:0000313" key="4">
    <source>
        <dbReference type="EMBL" id="PKI85855.1"/>
    </source>
</evidence>
<dbReference type="GO" id="GO:0005829">
    <property type="term" value="C:cytosol"/>
    <property type="evidence" value="ECO:0007669"/>
    <property type="project" value="TreeGrafter"/>
</dbReference>
<feature type="active site" description="Tele-phosphohistidine intermediate" evidence="2">
    <location>
        <position position="12"/>
    </location>
</feature>
<dbReference type="STRING" id="2020962.A0A2N1JH43"/>
<proteinExistence type="predicted"/>
<dbReference type="InterPro" id="IPR013078">
    <property type="entry name" value="His_Pase_superF_clade-1"/>
</dbReference>
<dbReference type="GO" id="GO:0045820">
    <property type="term" value="P:negative regulation of glycolytic process"/>
    <property type="evidence" value="ECO:0007669"/>
    <property type="project" value="TreeGrafter"/>
</dbReference>
<dbReference type="Pfam" id="PF00300">
    <property type="entry name" value="His_Phos_1"/>
    <property type="match status" value="1"/>
</dbReference>
<keyword evidence="1" id="KW-0378">Hydrolase</keyword>
<sequence>MARAARVLLVRHGETNENVLGIIQGQKDTLLNAKGLEQAEMTGVALQKEHITRIVCSPLQRALHTARAISKHHPNVPLVIDPRLMERHFGVLEGVQYNGPREKPENTEGIESSASVTKRLAHFWDDLRREMGPNGSGTILLVSHGAALSSLVNTVMLANGHATCSETTKPSRFWNCSISEVDMSTFPAQIVRWADVSHLSDAPQSLNVDEAV</sequence>
<keyword evidence="5" id="KW-1185">Reference proteome</keyword>
<dbReference type="OrthoDB" id="354304at2759"/>
<dbReference type="SUPFAM" id="SSF53254">
    <property type="entry name" value="Phosphoglycerate mutase-like"/>
    <property type="match status" value="1"/>
</dbReference>
<evidence type="ECO:0000256" key="2">
    <source>
        <dbReference type="PIRSR" id="PIRSR613078-1"/>
    </source>
</evidence>
<name>A0A2N1JH43_9BASI</name>
<evidence type="ECO:0008006" key="6">
    <source>
        <dbReference type="Google" id="ProtNLM"/>
    </source>
</evidence>
<dbReference type="GO" id="GO:0043456">
    <property type="term" value="P:regulation of pentose-phosphate shunt"/>
    <property type="evidence" value="ECO:0007669"/>
    <property type="project" value="TreeGrafter"/>
</dbReference>
<dbReference type="InterPro" id="IPR051695">
    <property type="entry name" value="Phosphoglycerate_Mutase"/>
</dbReference>
<reference evidence="4 5" key="1">
    <citation type="submission" date="2017-10" db="EMBL/GenBank/DDBJ databases">
        <title>A novel species of cold-tolerant Malassezia isolated from bats.</title>
        <authorList>
            <person name="Lorch J.M."/>
            <person name="Palmer J.M."/>
            <person name="Vanderwolf K.J."/>
            <person name="Schmidt K.Z."/>
            <person name="Verant M.L."/>
            <person name="Weller T.J."/>
            <person name="Blehert D.S."/>
        </authorList>
    </citation>
    <scope>NUCLEOTIDE SEQUENCE [LARGE SCALE GENOMIC DNA]</scope>
    <source>
        <strain evidence="4 5">NWHC:44797-103</strain>
    </source>
</reference>
<feature type="binding site" evidence="3">
    <location>
        <position position="61"/>
    </location>
    <ligand>
        <name>substrate</name>
    </ligand>
</feature>
<dbReference type="PROSITE" id="PS00175">
    <property type="entry name" value="PG_MUTASE"/>
    <property type="match status" value="1"/>
</dbReference>
<dbReference type="PANTHER" id="PTHR46517">
    <property type="entry name" value="FRUCTOSE-2,6-BISPHOSPHATASE TIGAR"/>
    <property type="match status" value="1"/>
</dbReference>
<dbReference type="EMBL" id="KZ454987">
    <property type="protein sequence ID" value="PKI85855.1"/>
    <property type="molecule type" value="Genomic_DNA"/>
</dbReference>
<dbReference type="GO" id="GO:0004331">
    <property type="term" value="F:fructose-2,6-bisphosphate 2-phosphatase activity"/>
    <property type="evidence" value="ECO:0007669"/>
    <property type="project" value="TreeGrafter"/>
</dbReference>
<dbReference type="SMART" id="SM00855">
    <property type="entry name" value="PGAM"/>
    <property type="match status" value="1"/>
</dbReference>
<evidence type="ECO:0000256" key="1">
    <source>
        <dbReference type="ARBA" id="ARBA00022801"/>
    </source>
</evidence>